<dbReference type="Proteomes" id="UP000033636">
    <property type="component" value="Unassembled WGS sequence"/>
</dbReference>
<accession>A0ACC6UYK5</accession>
<sequence>MDKNAVIIAAAVFLITVSLLVLATTPRKGPVYKPYWMTINITALAEQGQEVGVVVYKGSTGWAIFGYQDNVTSPQRAQLLSVLNKLIAEAERYNYTVVIAPWGADNKTNEVLSALYQGIITPQQYLQGYVNVSAPINSSRISAASNYALKLAQTLGSYTAYPGYNLTPTTPPIIYEYLVVRGCLYPVYEPFEPYRDANYSDWAFWAGNAIANLPGLVGQPGCTW</sequence>
<evidence type="ECO:0000313" key="1">
    <source>
        <dbReference type="EMBL" id="MFB6489786.1"/>
    </source>
</evidence>
<proteinExistence type="predicted"/>
<gene>
    <name evidence="1" type="ORF">TU35_000825</name>
</gene>
<protein>
    <submittedName>
        <fullName evidence="1">Uncharacterized protein</fullName>
    </submittedName>
</protein>
<name>A0ACC6UYK5_9CREN</name>
<reference evidence="1" key="1">
    <citation type="submission" date="2024-07" db="EMBL/GenBank/DDBJ databases">
        <title>Metagenome and Metagenome-Assembled Genomes of Archaea from a hot spring from the geothermal field of Los Azufres, Mexico.</title>
        <authorList>
            <person name="Marin-Paredes R."/>
            <person name="Martinez-Romero E."/>
            <person name="Servin-Garciduenas L.E."/>
        </authorList>
    </citation>
    <scope>NUCLEOTIDE SEQUENCE</scope>
</reference>
<evidence type="ECO:0000313" key="2">
    <source>
        <dbReference type="Proteomes" id="UP000033636"/>
    </source>
</evidence>
<comment type="caution">
    <text evidence="1">The sequence shown here is derived from an EMBL/GenBank/DDBJ whole genome shotgun (WGS) entry which is preliminary data.</text>
</comment>
<dbReference type="EMBL" id="JZWT02000002">
    <property type="protein sequence ID" value="MFB6489786.1"/>
    <property type="molecule type" value="Genomic_DNA"/>
</dbReference>
<organism evidence="1 2">
    <name type="scientific">Thermoproteus sp. AZ2</name>
    <dbReference type="NCBI Taxonomy" id="1609232"/>
    <lineage>
        <taxon>Archaea</taxon>
        <taxon>Thermoproteota</taxon>
        <taxon>Thermoprotei</taxon>
        <taxon>Thermoproteales</taxon>
        <taxon>Thermoproteaceae</taxon>
        <taxon>Thermoproteus</taxon>
    </lineage>
</organism>